<evidence type="ECO:0000256" key="2">
    <source>
        <dbReference type="SAM" id="SignalP"/>
    </source>
</evidence>
<protein>
    <submittedName>
        <fullName evidence="3">Uncharacterized protein</fullName>
    </submittedName>
</protein>
<comment type="caution">
    <text evidence="3">The sequence shown here is derived from an EMBL/GenBank/DDBJ whole genome shotgun (WGS) entry which is preliminary data.</text>
</comment>
<dbReference type="Proteomes" id="UP000822688">
    <property type="component" value="Chromosome 11"/>
</dbReference>
<dbReference type="EMBL" id="CM026432">
    <property type="protein sequence ID" value="KAG0556728.1"/>
    <property type="molecule type" value="Genomic_DNA"/>
</dbReference>
<name>A0A8T0GFZ6_CERPU</name>
<feature type="compositionally biased region" description="Low complexity" evidence="1">
    <location>
        <begin position="48"/>
        <end position="59"/>
    </location>
</feature>
<evidence type="ECO:0000313" key="4">
    <source>
        <dbReference type="Proteomes" id="UP000822688"/>
    </source>
</evidence>
<feature type="compositionally biased region" description="Basic and acidic residues" evidence="1">
    <location>
        <begin position="92"/>
        <end position="101"/>
    </location>
</feature>
<keyword evidence="2" id="KW-0732">Signal</keyword>
<feature type="region of interest" description="Disordered" evidence="1">
    <location>
        <begin position="42"/>
        <end position="101"/>
    </location>
</feature>
<sequence length="101" mass="11694">MHKNKKRTQRHTYIFVMLLVASLEHNVYNPLRRQPETRILTWKNTPRSSSSTQDSKYSSNIHQRAKPAIRSSTISNPTPLPHTSKTFNCSSEEIKTMKIAN</sequence>
<feature type="signal peptide" evidence="2">
    <location>
        <begin position="1"/>
        <end position="23"/>
    </location>
</feature>
<gene>
    <name evidence="3" type="ORF">KC19_11G075200</name>
</gene>
<accession>A0A8T0GFZ6</accession>
<proteinExistence type="predicted"/>
<reference evidence="3 4" key="1">
    <citation type="submission" date="2020-06" db="EMBL/GenBank/DDBJ databases">
        <title>WGS assembly of Ceratodon purpureus strain R40.</title>
        <authorList>
            <person name="Carey S.B."/>
            <person name="Jenkins J."/>
            <person name="Shu S."/>
            <person name="Lovell J.T."/>
            <person name="Sreedasyam A."/>
            <person name="Maumus F."/>
            <person name="Tiley G.P."/>
            <person name="Fernandez-Pozo N."/>
            <person name="Barry K."/>
            <person name="Chen C."/>
            <person name="Wang M."/>
            <person name="Lipzen A."/>
            <person name="Daum C."/>
            <person name="Saski C.A."/>
            <person name="Payton A.C."/>
            <person name="Mcbreen J.C."/>
            <person name="Conrad R.E."/>
            <person name="Kollar L.M."/>
            <person name="Olsson S."/>
            <person name="Huttunen S."/>
            <person name="Landis J.B."/>
            <person name="Wickett N.J."/>
            <person name="Johnson M.G."/>
            <person name="Rensing S.A."/>
            <person name="Grimwood J."/>
            <person name="Schmutz J."/>
            <person name="Mcdaniel S.F."/>
        </authorList>
    </citation>
    <scope>NUCLEOTIDE SEQUENCE [LARGE SCALE GENOMIC DNA]</scope>
    <source>
        <strain evidence="3 4">R40</strain>
    </source>
</reference>
<dbReference type="AlphaFoldDB" id="A0A8T0GFZ6"/>
<evidence type="ECO:0000313" key="3">
    <source>
        <dbReference type="EMBL" id="KAG0556728.1"/>
    </source>
</evidence>
<feature type="compositionally biased region" description="Polar residues" evidence="1">
    <location>
        <begin position="70"/>
        <end position="91"/>
    </location>
</feature>
<keyword evidence="4" id="KW-1185">Reference proteome</keyword>
<feature type="chain" id="PRO_5035841534" evidence="2">
    <location>
        <begin position="24"/>
        <end position="101"/>
    </location>
</feature>
<organism evidence="3 4">
    <name type="scientific">Ceratodon purpureus</name>
    <name type="common">Fire moss</name>
    <name type="synonym">Dicranum purpureum</name>
    <dbReference type="NCBI Taxonomy" id="3225"/>
    <lineage>
        <taxon>Eukaryota</taxon>
        <taxon>Viridiplantae</taxon>
        <taxon>Streptophyta</taxon>
        <taxon>Embryophyta</taxon>
        <taxon>Bryophyta</taxon>
        <taxon>Bryophytina</taxon>
        <taxon>Bryopsida</taxon>
        <taxon>Dicranidae</taxon>
        <taxon>Pseudoditrichales</taxon>
        <taxon>Ditrichaceae</taxon>
        <taxon>Ceratodon</taxon>
    </lineage>
</organism>
<evidence type="ECO:0000256" key="1">
    <source>
        <dbReference type="SAM" id="MobiDB-lite"/>
    </source>
</evidence>